<comment type="caution">
    <text evidence="8">The sequence shown here is derived from an EMBL/GenBank/DDBJ whole genome shotgun (WGS) entry which is preliminary data.</text>
</comment>
<dbReference type="Proteomes" id="UP001501676">
    <property type="component" value="Unassembled WGS sequence"/>
</dbReference>
<keyword evidence="9" id="KW-1185">Reference proteome</keyword>
<evidence type="ECO:0000259" key="7">
    <source>
        <dbReference type="Pfam" id="PF04138"/>
    </source>
</evidence>
<dbReference type="Pfam" id="PF04138">
    <property type="entry name" value="GtrA_DPMS_TM"/>
    <property type="match status" value="1"/>
</dbReference>
<gene>
    <name evidence="8" type="ORF">GCM10020369_19430</name>
</gene>
<feature type="domain" description="GtrA/DPMS transmembrane" evidence="7">
    <location>
        <begin position="20"/>
        <end position="137"/>
    </location>
</feature>
<keyword evidence="3 6" id="KW-0812">Transmembrane</keyword>
<evidence type="ECO:0000256" key="6">
    <source>
        <dbReference type="SAM" id="Phobius"/>
    </source>
</evidence>
<organism evidence="8 9">
    <name type="scientific">Cryptosporangium minutisporangium</name>
    <dbReference type="NCBI Taxonomy" id="113569"/>
    <lineage>
        <taxon>Bacteria</taxon>
        <taxon>Bacillati</taxon>
        <taxon>Actinomycetota</taxon>
        <taxon>Actinomycetes</taxon>
        <taxon>Cryptosporangiales</taxon>
        <taxon>Cryptosporangiaceae</taxon>
        <taxon>Cryptosporangium</taxon>
    </lineage>
</organism>
<feature type="transmembrane region" description="Helical" evidence="6">
    <location>
        <begin position="21"/>
        <end position="39"/>
    </location>
</feature>
<comment type="subcellular location">
    <subcellularLocation>
        <location evidence="1">Membrane</location>
        <topology evidence="1">Multi-pass membrane protein</topology>
    </subcellularLocation>
</comment>
<feature type="transmembrane region" description="Helical" evidence="6">
    <location>
        <begin position="45"/>
        <end position="62"/>
    </location>
</feature>
<dbReference type="InterPro" id="IPR051401">
    <property type="entry name" value="GtrA_CellWall_Glycosyl"/>
</dbReference>
<evidence type="ECO:0000313" key="9">
    <source>
        <dbReference type="Proteomes" id="UP001501676"/>
    </source>
</evidence>
<evidence type="ECO:0000256" key="3">
    <source>
        <dbReference type="ARBA" id="ARBA00022692"/>
    </source>
</evidence>
<sequence length="155" mass="17949">MDFVRRLRDRWHALIKELTKFGIIGIVNTALDFAVWNALLFIGPIKAQVIATIVSATSSYFMNRHWTFRHRARSGLRREYLLFFGFNAIGLLITAAILGVAAYVFHVEHVAALNVVKLFAIAVATAFRFWAYRRWVFLHPEDQLYEPEEEPAPQR</sequence>
<feature type="transmembrane region" description="Helical" evidence="6">
    <location>
        <begin position="82"/>
        <end position="105"/>
    </location>
</feature>
<evidence type="ECO:0000256" key="2">
    <source>
        <dbReference type="ARBA" id="ARBA00009399"/>
    </source>
</evidence>
<evidence type="ECO:0000256" key="4">
    <source>
        <dbReference type="ARBA" id="ARBA00022989"/>
    </source>
</evidence>
<dbReference type="PANTHER" id="PTHR38459:SF1">
    <property type="entry name" value="PROPHAGE BACTOPRENOL-LINKED GLUCOSE TRANSLOCASE HOMOLOG"/>
    <property type="match status" value="1"/>
</dbReference>
<accession>A0ABP6SVH4</accession>
<evidence type="ECO:0000256" key="5">
    <source>
        <dbReference type="ARBA" id="ARBA00023136"/>
    </source>
</evidence>
<reference evidence="9" key="1">
    <citation type="journal article" date="2019" name="Int. J. Syst. Evol. Microbiol.">
        <title>The Global Catalogue of Microorganisms (GCM) 10K type strain sequencing project: providing services to taxonomists for standard genome sequencing and annotation.</title>
        <authorList>
            <consortium name="The Broad Institute Genomics Platform"/>
            <consortium name="The Broad Institute Genome Sequencing Center for Infectious Disease"/>
            <person name="Wu L."/>
            <person name="Ma J."/>
        </authorList>
    </citation>
    <scope>NUCLEOTIDE SEQUENCE [LARGE SCALE GENOMIC DNA]</scope>
    <source>
        <strain evidence="9">JCM 9458</strain>
    </source>
</reference>
<evidence type="ECO:0000313" key="8">
    <source>
        <dbReference type="EMBL" id="GAA3385536.1"/>
    </source>
</evidence>
<dbReference type="EMBL" id="BAAAYN010000012">
    <property type="protein sequence ID" value="GAA3385536.1"/>
    <property type="molecule type" value="Genomic_DNA"/>
</dbReference>
<keyword evidence="4 6" id="KW-1133">Transmembrane helix</keyword>
<keyword evidence="5 6" id="KW-0472">Membrane</keyword>
<dbReference type="RefSeq" id="WP_345727686.1">
    <property type="nucleotide sequence ID" value="NZ_BAAAYN010000012.1"/>
</dbReference>
<feature type="transmembrane region" description="Helical" evidence="6">
    <location>
        <begin position="111"/>
        <end position="131"/>
    </location>
</feature>
<comment type="similarity">
    <text evidence="2">Belongs to the GtrA family.</text>
</comment>
<name>A0ABP6SVH4_9ACTN</name>
<dbReference type="PANTHER" id="PTHR38459">
    <property type="entry name" value="PROPHAGE BACTOPRENOL-LINKED GLUCOSE TRANSLOCASE HOMOLOG"/>
    <property type="match status" value="1"/>
</dbReference>
<dbReference type="InterPro" id="IPR007267">
    <property type="entry name" value="GtrA_DPMS_TM"/>
</dbReference>
<proteinExistence type="inferred from homology"/>
<evidence type="ECO:0000256" key="1">
    <source>
        <dbReference type="ARBA" id="ARBA00004141"/>
    </source>
</evidence>
<protein>
    <recommendedName>
        <fullName evidence="7">GtrA/DPMS transmembrane domain-containing protein</fullName>
    </recommendedName>
</protein>